<proteinExistence type="predicted"/>
<organism evidence="1 2">
    <name type="scientific">Peptoniphilus harei</name>
    <dbReference type="NCBI Taxonomy" id="54005"/>
    <lineage>
        <taxon>Bacteria</taxon>
        <taxon>Bacillati</taxon>
        <taxon>Bacillota</taxon>
        <taxon>Tissierellia</taxon>
        <taxon>Tissierellales</taxon>
        <taxon>Peptoniphilaceae</taxon>
        <taxon>Peptoniphilus</taxon>
    </lineage>
</organism>
<dbReference type="RefSeq" id="WP_278638636.1">
    <property type="nucleotide sequence ID" value="NZ_JAGZZP010000023.1"/>
</dbReference>
<name>A0A943SS51_9FIRM</name>
<sequence length="131" mass="15537">MKKIVVYNDDVVELVIESPEEEVEEIVNLLKKRQSYRQKTEEIRLREVAVVGIFKEMDYEMRNCKEFEEINDVKVIDNKLIDTILKYVKYSNHLEKYIRLTGNTLEDFNDMFLELAEKVFCGTEACGLLNF</sequence>
<reference evidence="1" key="1">
    <citation type="submission" date="2021-02" db="EMBL/GenBank/DDBJ databases">
        <title>Infant gut strain persistence is associated with maternal origin, phylogeny, and functional potential including surface adhesion and iron acquisition.</title>
        <authorList>
            <person name="Lou Y.C."/>
        </authorList>
    </citation>
    <scope>NUCLEOTIDE SEQUENCE</scope>
    <source>
        <strain evidence="1">L3_060_052G1_dasL3_060_052G1_concoct_1</strain>
    </source>
</reference>
<gene>
    <name evidence="1" type="ORF">KH327_08555</name>
</gene>
<accession>A0A943SS51</accession>
<dbReference type="AlphaFoldDB" id="A0A943SS51"/>
<evidence type="ECO:0000313" key="1">
    <source>
        <dbReference type="EMBL" id="MBS6535867.1"/>
    </source>
</evidence>
<dbReference type="Proteomes" id="UP000748991">
    <property type="component" value="Unassembled WGS sequence"/>
</dbReference>
<comment type="caution">
    <text evidence="1">The sequence shown here is derived from an EMBL/GenBank/DDBJ whole genome shotgun (WGS) entry which is preliminary data.</text>
</comment>
<protein>
    <submittedName>
        <fullName evidence="1">Uncharacterized protein</fullName>
    </submittedName>
</protein>
<dbReference type="EMBL" id="JAGZZP010000023">
    <property type="protein sequence ID" value="MBS6535867.1"/>
    <property type="molecule type" value="Genomic_DNA"/>
</dbReference>
<evidence type="ECO:0000313" key="2">
    <source>
        <dbReference type="Proteomes" id="UP000748991"/>
    </source>
</evidence>